<keyword evidence="2" id="KW-1185">Reference proteome</keyword>
<sequence length="156" mass="17936">MDIKLNAEVYRIGVSIGLLTVEDIVKWADAVIDQSDAPPYELIELSLSAKKKIDDITLSLMEIRGDFNDNDLPPKIILGLLNEYLNRPEDIASVIEKMDKLIKYLSDSDEWIVMEIHFLSDGYYLAEKNIFGDLKEVHTDLKEFLLHFIDYTKLLS</sequence>
<dbReference type="Proteomes" id="UP000317316">
    <property type="component" value="Unassembled WGS sequence"/>
</dbReference>
<reference evidence="1 2" key="1">
    <citation type="submission" date="2019-05" db="EMBL/GenBank/DDBJ databases">
        <title>Psychrobacillus vulpis sp. nov., a new species isolated from feces of a red fox that inhabits in The Tablas de Daimiel Natural Park, Albacete, Spain.</title>
        <authorList>
            <person name="Rodriguez M."/>
            <person name="Reina J.C."/>
            <person name="Bejar V."/>
            <person name="Llamas I."/>
        </authorList>
    </citation>
    <scope>NUCLEOTIDE SEQUENCE [LARGE SCALE GENOMIC DNA]</scope>
    <source>
        <strain evidence="1 2">NEAU-3TGS17</strain>
    </source>
</reference>
<accession>A0A544SRH3</accession>
<evidence type="ECO:0000313" key="1">
    <source>
        <dbReference type="EMBL" id="TQR07805.1"/>
    </source>
</evidence>
<proteinExistence type="predicted"/>
<dbReference type="AlphaFoldDB" id="A0A544SRH3"/>
<gene>
    <name evidence="1" type="ORF">FG382_22075</name>
</gene>
<name>A0A544SRH3_9BACI</name>
<evidence type="ECO:0000313" key="2">
    <source>
        <dbReference type="Proteomes" id="UP000317316"/>
    </source>
</evidence>
<dbReference type="RefSeq" id="WP_142541004.1">
    <property type="nucleotide sequence ID" value="NZ_BMIE01000013.1"/>
</dbReference>
<dbReference type="OrthoDB" id="2733321at2"/>
<dbReference type="EMBL" id="VDGH01000020">
    <property type="protein sequence ID" value="TQR07805.1"/>
    <property type="molecule type" value="Genomic_DNA"/>
</dbReference>
<protein>
    <submittedName>
        <fullName evidence="1">Uncharacterized protein</fullName>
    </submittedName>
</protein>
<organism evidence="1 2">
    <name type="scientific">Psychrobacillus lasiicapitis</name>
    <dbReference type="NCBI Taxonomy" id="1636719"/>
    <lineage>
        <taxon>Bacteria</taxon>
        <taxon>Bacillati</taxon>
        <taxon>Bacillota</taxon>
        <taxon>Bacilli</taxon>
        <taxon>Bacillales</taxon>
        <taxon>Bacillaceae</taxon>
        <taxon>Psychrobacillus</taxon>
    </lineage>
</organism>
<comment type="caution">
    <text evidence="1">The sequence shown here is derived from an EMBL/GenBank/DDBJ whole genome shotgun (WGS) entry which is preliminary data.</text>
</comment>